<reference evidence="6" key="1">
    <citation type="submission" date="2019-04" db="EMBL/GenBank/DDBJ databases">
        <authorList>
            <person name="Melise S."/>
            <person name="Noan J."/>
            <person name="Okalmin O."/>
        </authorList>
    </citation>
    <scope>NUCLEOTIDE SEQUENCE</scope>
    <source>
        <strain evidence="6">FN9</strain>
    </source>
</reference>
<evidence type="ECO:0000256" key="2">
    <source>
        <dbReference type="ARBA" id="ARBA00022723"/>
    </source>
</evidence>
<protein>
    <submittedName>
        <fullName evidence="6">Uncharacterized protein</fullName>
    </submittedName>
</protein>
<evidence type="ECO:0000256" key="5">
    <source>
        <dbReference type="ARBA" id="ARBA00023242"/>
    </source>
</evidence>
<dbReference type="GO" id="GO:0005634">
    <property type="term" value="C:nucleus"/>
    <property type="evidence" value="ECO:0007669"/>
    <property type="project" value="UniProtKB-SubCell"/>
</dbReference>
<dbReference type="PANTHER" id="PTHR47338:SF10">
    <property type="entry name" value="TRANSCRIPTION FACTOR DOMAIN-CONTAINING PROTEIN-RELATED"/>
    <property type="match status" value="1"/>
</dbReference>
<dbReference type="SMART" id="SM00066">
    <property type="entry name" value="GAL4"/>
    <property type="match status" value="1"/>
</dbReference>
<dbReference type="CDD" id="cd00067">
    <property type="entry name" value="GAL4"/>
    <property type="match status" value="1"/>
</dbReference>
<evidence type="ECO:0000256" key="1">
    <source>
        <dbReference type="ARBA" id="ARBA00004123"/>
    </source>
</evidence>
<dbReference type="Pfam" id="PF04082">
    <property type="entry name" value="Fungal_trans"/>
    <property type="match status" value="1"/>
</dbReference>
<dbReference type="GO" id="GO:0008270">
    <property type="term" value="F:zinc ion binding"/>
    <property type="evidence" value="ECO:0007669"/>
    <property type="project" value="InterPro"/>
</dbReference>
<dbReference type="PROSITE" id="PS00463">
    <property type="entry name" value="ZN2_CY6_FUNGAL_1"/>
    <property type="match status" value="1"/>
</dbReference>
<organism evidence="6">
    <name type="scientific">Gibberella zeae</name>
    <name type="common">Wheat head blight fungus</name>
    <name type="synonym">Fusarium graminearum</name>
    <dbReference type="NCBI Taxonomy" id="5518"/>
    <lineage>
        <taxon>Eukaryota</taxon>
        <taxon>Fungi</taxon>
        <taxon>Dikarya</taxon>
        <taxon>Ascomycota</taxon>
        <taxon>Pezizomycotina</taxon>
        <taxon>Sordariomycetes</taxon>
        <taxon>Hypocreomycetidae</taxon>
        <taxon>Hypocreales</taxon>
        <taxon>Nectriaceae</taxon>
        <taxon>Fusarium</taxon>
    </lineage>
</organism>
<dbReference type="Pfam" id="PF00172">
    <property type="entry name" value="Zn_clus"/>
    <property type="match status" value="1"/>
</dbReference>
<dbReference type="SUPFAM" id="SSF57701">
    <property type="entry name" value="Zn2/Cys6 DNA-binding domain"/>
    <property type="match status" value="1"/>
</dbReference>
<dbReference type="InterPro" id="IPR036864">
    <property type="entry name" value="Zn2-C6_fun-type_DNA-bd_sf"/>
</dbReference>
<dbReference type="PANTHER" id="PTHR47338">
    <property type="entry name" value="ZN(II)2CYS6 TRANSCRIPTION FACTOR (EUROFUNG)-RELATED"/>
    <property type="match status" value="1"/>
</dbReference>
<dbReference type="CDD" id="cd12148">
    <property type="entry name" value="fungal_TF_MHR"/>
    <property type="match status" value="1"/>
</dbReference>
<proteinExistence type="predicted"/>
<dbReference type="InterPro" id="IPR001138">
    <property type="entry name" value="Zn2Cys6_DnaBD"/>
</dbReference>
<accession>A0A679NHH9</accession>
<dbReference type="OMA" id="ILRIMVA"/>
<name>A0A679NHH9_GIBZA</name>
<dbReference type="InterPro" id="IPR007219">
    <property type="entry name" value="XnlR_reg_dom"/>
</dbReference>
<keyword evidence="5" id="KW-0539">Nucleus</keyword>
<sequence length="582" mass="66135">MSNNEGSDSQAIENNAKSENITTAPFSCHQCRKSKLRCDRTRPCCSRCLKQSYECIYSSSRQPYRGTNRGQTKDLEAKLGRLERLLQASQQTQTSYPQGNHYKSNPVSLADIIPPNQQNDEIARPSPFEDPPPQHLVETLTNIYFDNVHQAAPMLHRQRFMASLFLPDHTKAPLCLQYIVMAFATETTESYHHLSMEFYKRARNYLQEQELGNLGTNDLSLGHVQAWALMSCFEAEHTMFAKASITLSSALRAAQMLNLHRVDIPKSMETVSTDWIKLEERRRTWWTIFCFDRFVCATTGWPALIHQSKVRSTSLGYGWTLTRTQIDTRLPASDEAYAYGREEQTSFLGDQLLEAEPHSSFAGRVLTAHMFHRTIEHNNSDNIQGQGAEALTDDTYWQRHREIDNDLKFMLLMLPKKLCLPTNYKSHNAVFVNVMLHTATICLHRAALWRMKSNLQGLPSYMIRLSQDRLVPAAEEILNIFKMIPELRTTFSNPLICVAAYMAALVFLSCTSPAEPDVQSEENLDFILRIMVAFGDNNSVVNAVSNEIMKEMSQCGITSATMCKVSNDIVSSCVMDTNSLYS</sequence>
<keyword evidence="2" id="KW-0479">Metal-binding</keyword>
<dbReference type="AlphaFoldDB" id="A0A679NHH9"/>
<dbReference type="OrthoDB" id="3037908at2759"/>
<dbReference type="EMBL" id="CAAKMV010000174">
    <property type="protein sequence ID" value="VIO63034.1"/>
    <property type="molecule type" value="Genomic_DNA"/>
</dbReference>
<dbReference type="PROSITE" id="PS50048">
    <property type="entry name" value="ZN2_CY6_FUNGAL_2"/>
    <property type="match status" value="1"/>
</dbReference>
<keyword evidence="3" id="KW-0805">Transcription regulation</keyword>
<gene>
    <name evidence="6" type="ORF">FUG_LOCUS511550</name>
</gene>
<evidence type="ECO:0000256" key="4">
    <source>
        <dbReference type="ARBA" id="ARBA00023163"/>
    </source>
</evidence>
<dbReference type="InterPro" id="IPR050815">
    <property type="entry name" value="TF_fung"/>
</dbReference>
<dbReference type="Gene3D" id="4.10.240.10">
    <property type="entry name" value="Zn(2)-C6 fungal-type DNA-binding domain"/>
    <property type="match status" value="1"/>
</dbReference>
<evidence type="ECO:0000313" key="6">
    <source>
        <dbReference type="EMBL" id="VIO63034.1"/>
    </source>
</evidence>
<dbReference type="GO" id="GO:0003677">
    <property type="term" value="F:DNA binding"/>
    <property type="evidence" value="ECO:0007669"/>
    <property type="project" value="InterPro"/>
</dbReference>
<dbReference type="SMART" id="SM00906">
    <property type="entry name" value="Fungal_trans"/>
    <property type="match status" value="1"/>
</dbReference>
<comment type="subcellular location">
    <subcellularLocation>
        <location evidence="1">Nucleus</location>
    </subcellularLocation>
</comment>
<dbReference type="GO" id="GO:0006351">
    <property type="term" value="P:DNA-templated transcription"/>
    <property type="evidence" value="ECO:0007669"/>
    <property type="project" value="InterPro"/>
</dbReference>
<dbReference type="GO" id="GO:0000981">
    <property type="term" value="F:DNA-binding transcription factor activity, RNA polymerase II-specific"/>
    <property type="evidence" value="ECO:0007669"/>
    <property type="project" value="InterPro"/>
</dbReference>
<keyword evidence="4" id="KW-0804">Transcription</keyword>
<evidence type="ECO:0000256" key="3">
    <source>
        <dbReference type="ARBA" id="ARBA00023015"/>
    </source>
</evidence>